<feature type="transmembrane region" description="Helical" evidence="1">
    <location>
        <begin position="48"/>
        <end position="66"/>
    </location>
</feature>
<dbReference type="AlphaFoldDB" id="A0A975GJC1"/>
<sequence length="242" mass="27169">MSSILKALKKLETENSAQEIQGQYMSRSINTSQAVNKRVKSFWIVNKLFSITCIIIITLGLAWFALNYKTDYKADHDTPKTIQPDDNTNIGDQIKKAEPLTKAPLAPSVLPKKIQKPIPKPLQAVQADPFKPVTKEMPNPPVTVLKEPEKQVPVPQKKIEPEKKPDVQYAHDSIPQKSASESGLAIQALVWSPESRRRMAVINGNILREGGTIEGAVINYIGNDYIIFKKESKEWKVIFQIN</sequence>
<proteinExistence type="predicted"/>
<dbReference type="InterPro" id="IPR032389">
    <property type="entry name" value="GspB_C"/>
</dbReference>
<evidence type="ECO:0000259" key="2">
    <source>
        <dbReference type="Pfam" id="PF16537"/>
    </source>
</evidence>
<name>A0A975GJC1_9BACT</name>
<evidence type="ECO:0000313" key="4">
    <source>
        <dbReference type="Proteomes" id="UP000663720"/>
    </source>
</evidence>
<protein>
    <submittedName>
        <fullName evidence="3">Type II secretion system protein B domain-containing protein</fullName>
    </submittedName>
</protein>
<reference evidence="3" key="1">
    <citation type="journal article" date="2021" name="Microb. Physiol.">
        <title>Proteogenomic Insights into the Physiology of Marine, Sulfate-Reducing, Filamentous Desulfonema limicola and Desulfonema magnum.</title>
        <authorList>
            <person name="Schnaars V."/>
            <person name="Wohlbrand L."/>
            <person name="Scheve S."/>
            <person name="Hinrichs C."/>
            <person name="Reinhardt R."/>
            <person name="Rabus R."/>
        </authorList>
    </citation>
    <scope>NUCLEOTIDE SEQUENCE</scope>
    <source>
        <strain evidence="3">5ac10</strain>
    </source>
</reference>
<dbReference type="RefSeq" id="WP_207688775.1">
    <property type="nucleotide sequence ID" value="NZ_CP061799.1"/>
</dbReference>
<keyword evidence="1" id="KW-0472">Membrane</keyword>
<dbReference type="GO" id="GO:0015627">
    <property type="term" value="C:type II protein secretion system complex"/>
    <property type="evidence" value="ECO:0007669"/>
    <property type="project" value="InterPro"/>
</dbReference>
<organism evidence="3 4">
    <name type="scientific">Desulfonema limicola</name>
    <dbReference type="NCBI Taxonomy" id="45656"/>
    <lineage>
        <taxon>Bacteria</taxon>
        <taxon>Pseudomonadati</taxon>
        <taxon>Thermodesulfobacteriota</taxon>
        <taxon>Desulfobacteria</taxon>
        <taxon>Desulfobacterales</taxon>
        <taxon>Desulfococcaceae</taxon>
        <taxon>Desulfonema</taxon>
    </lineage>
</organism>
<keyword evidence="4" id="KW-1185">Reference proteome</keyword>
<accession>A0A975GJC1</accession>
<keyword evidence="1" id="KW-0812">Transmembrane</keyword>
<evidence type="ECO:0000313" key="3">
    <source>
        <dbReference type="EMBL" id="QTA82903.1"/>
    </source>
</evidence>
<keyword evidence="1" id="KW-1133">Transmembrane helix</keyword>
<dbReference type="KEGG" id="dli:dnl_52890"/>
<feature type="domain" description="Type II secretion system protein GspB C-terminal" evidence="2">
    <location>
        <begin position="184"/>
        <end position="237"/>
    </location>
</feature>
<dbReference type="Pfam" id="PF16537">
    <property type="entry name" value="T2SSB"/>
    <property type="match status" value="1"/>
</dbReference>
<gene>
    <name evidence="3" type="ORF">dnl_52890</name>
</gene>
<dbReference type="Proteomes" id="UP000663720">
    <property type="component" value="Chromosome"/>
</dbReference>
<evidence type="ECO:0000256" key="1">
    <source>
        <dbReference type="SAM" id="Phobius"/>
    </source>
</evidence>
<dbReference type="EMBL" id="CP061799">
    <property type="protein sequence ID" value="QTA82903.1"/>
    <property type="molecule type" value="Genomic_DNA"/>
</dbReference>